<dbReference type="PROSITE" id="PS00463">
    <property type="entry name" value="ZN2_CY6_FUNGAL_1"/>
    <property type="match status" value="1"/>
</dbReference>
<dbReference type="InterPro" id="IPR050797">
    <property type="entry name" value="Carb_Metab_Trans_Reg"/>
</dbReference>
<evidence type="ECO:0000256" key="1">
    <source>
        <dbReference type="ARBA" id="ARBA00022723"/>
    </source>
</evidence>
<dbReference type="AlphaFoldDB" id="A0A376B6J8"/>
<feature type="compositionally biased region" description="Polar residues" evidence="7">
    <location>
        <begin position="705"/>
        <end position="733"/>
    </location>
</feature>
<sequence>MSDTSNQNQLTKEIKDNIASPTTSKNNGNSNELNNQQKSNRNPSFASKQRKKRKTSSCSSCRAIKTRCDFQPLVGKCHRCNVLKMECSLTQEREKEILDAIRISSNNKERIQGVTNLVSNPVVTVIDNKINNLENDINRINQKLDFMISFLHSNTSTSKNPLGVQSVSQDVIFKNSHSSATSSPDNSPDNINGNSVSIMESNSKTHHVNLSTSPLNLLNQLDEKLFSTKASNEEDYKAKQQRPFVVARNDFMQFFNQHEKLCLDLSRDFLVKAHFWIIPGGIKKIDGNYVEKHAFITSVFAIVAMGFDENNKCEKEQEILYPIVERLLTNTLTMFDKLIDHDIEAILYCCMFTISRKSKRYRQLKFNSLVLSNFAIDSLLTIIDFYRIKDNVVNKLEYNSLDLYHLRILNSLTACKLEYSASMGKFSVQSQQLKEFNNLTAKFPQATFGDDIKISEINLGDIVNGIFFKFGSFLNRLMEEYDVTANSNTNEMMNKNDKNNIDGHNSEHDDTICIFPELEDWLRDWHELSSKDGGGVLLFSFDFYHIMICRTILTDYCDKETFEKNHRFFVHILNTMSKYCFSLLNGFLKLPPSLIKGAPSITLHQTVYSCLTLCDFLHCFNSSDDRQKVLNMCTKIYWHLNTIGEKLNEATENVGIIIKSLLDTSKVKINNKISVDMDPLFVRIKQASNSLPALIKQQASALSKKTNASSTNTNFSPSSVGTTHTTSNNNTPGEGSAVGGSRTPTVPFNMPDVTKFESFEDFFQDFFYNLQPTSQHIFS</sequence>
<name>A0A376B6J8_9ASCO</name>
<protein>
    <submittedName>
        <fullName evidence="9">Related to Uracil catabolism protein 2</fullName>
    </submittedName>
</protein>
<evidence type="ECO:0000256" key="4">
    <source>
        <dbReference type="ARBA" id="ARBA00023125"/>
    </source>
</evidence>
<evidence type="ECO:0000256" key="5">
    <source>
        <dbReference type="ARBA" id="ARBA00023163"/>
    </source>
</evidence>
<feature type="compositionally biased region" description="Low complexity" evidence="7">
    <location>
        <begin position="26"/>
        <end position="35"/>
    </location>
</feature>
<dbReference type="OrthoDB" id="2595934at2759"/>
<dbReference type="GO" id="GO:0000981">
    <property type="term" value="F:DNA-binding transcription factor activity, RNA polymerase II-specific"/>
    <property type="evidence" value="ECO:0007669"/>
    <property type="project" value="InterPro"/>
</dbReference>
<dbReference type="VEuPathDB" id="FungiDB:SCODWIG_02022"/>
<dbReference type="PANTHER" id="PTHR31668:SF9">
    <property type="entry name" value="URACIL CATABOLISM PROTEIN 2"/>
    <property type="match status" value="1"/>
</dbReference>
<feature type="domain" description="Zn(2)-C6 fungal-type" evidence="8">
    <location>
        <begin position="57"/>
        <end position="87"/>
    </location>
</feature>
<dbReference type="GO" id="GO:0005634">
    <property type="term" value="C:nucleus"/>
    <property type="evidence" value="ECO:0007669"/>
    <property type="project" value="TreeGrafter"/>
</dbReference>
<feature type="region of interest" description="Disordered" evidence="7">
    <location>
        <begin position="1"/>
        <end position="52"/>
    </location>
</feature>
<feature type="compositionally biased region" description="Polar residues" evidence="7">
    <location>
        <begin position="1"/>
        <end position="11"/>
    </location>
</feature>
<proteinExistence type="predicted"/>
<evidence type="ECO:0000313" key="9">
    <source>
        <dbReference type="EMBL" id="SSD60261.1"/>
    </source>
</evidence>
<keyword evidence="6" id="KW-0539">Nucleus</keyword>
<keyword evidence="10" id="KW-1185">Reference proteome</keyword>
<feature type="region of interest" description="Disordered" evidence="7">
    <location>
        <begin position="705"/>
        <end position="744"/>
    </location>
</feature>
<dbReference type="GO" id="GO:0008270">
    <property type="term" value="F:zinc ion binding"/>
    <property type="evidence" value="ECO:0007669"/>
    <property type="project" value="InterPro"/>
</dbReference>
<dbReference type="Proteomes" id="UP000262825">
    <property type="component" value="Unassembled WGS sequence"/>
</dbReference>
<feature type="region of interest" description="Disordered" evidence="7">
    <location>
        <begin position="175"/>
        <end position="197"/>
    </location>
</feature>
<dbReference type="GO" id="GO:0003677">
    <property type="term" value="F:DNA binding"/>
    <property type="evidence" value="ECO:0007669"/>
    <property type="project" value="UniProtKB-KW"/>
</dbReference>
<evidence type="ECO:0000256" key="2">
    <source>
        <dbReference type="ARBA" id="ARBA00022833"/>
    </source>
</evidence>
<dbReference type="Gene3D" id="4.10.240.10">
    <property type="entry name" value="Zn(2)-C6 fungal-type DNA-binding domain"/>
    <property type="match status" value="1"/>
</dbReference>
<dbReference type="SMART" id="SM00066">
    <property type="entry name" value="GAL4"/>
    <property type="match status" value="1"/>
</dbReference>
<evidence type="ECO:0000259" key="8">
    <source>
        <dbReference type="PROSITE" id="PS00463"/>
    </source>
</evidence>
<keyword evidence="1" id="KW-0479">Metal-binding</keyword>
<dbReference type="PANTHER" id="PTHR31668">
    <property type="entry name" value="GLUCOSE TRANSPORT TRANSCRIPTION REGULATOR RGT1-RELATED-RELATED"/>
    <property type="match status" value="1"/>
</dbReference>
<feature type="compositionally biased region" description="Polar residues" evidence="7">
    <location>
        <begin position="36"/>
        <end position="46"/>
    </location>
</feature>
<organism evidence="9 10">
    <name type="scientific">Saccharomycodes ludwigii</name>
    <dbReference type="NCBI Taxonomy" id="36035"/>
    <lineage>
        <taxon>Eukaryota</taxon>
        <taxon>Fungi</taxon>
        <taxon>Dikarya</taxon>
        <taxon>Ascomycota</taxon>
        <taxon>Saccharomycotina</taxon>
        <taxon>Saccharomycetes</taxon>
        <taxon>Saccharomycodales</taxon>
        <taxon>Saccharomycodaceae</taxon>
        <taxon>Saccharomycodes</taxon>
    </lineage>
</organism>
<evidence type="ECO:0000313" key="10">
    <source>
        <dbReference type="Proteomes" id="UP000262825"/>
    </source>
</evidence>
<accession>A0A376B6J8</accession>
<dbReference type="InterPro" id="IPR001138">
    <property type="entry name" value="Zn2Cys6_DnaBD"/>
</dbReference>
<dbReference type="InterPro" id="IPR036864">
    <property type="entry name" value="Zn2-C6_fun-type_DNA-bd_sf"/>
</dbReference>
<dbReference type="EMBL" id="UFAJ01000310">
    <property type="protein sequence ID" value="SSD60261.1"/>
    <property type="molecule type" value="Genomic_DNA"/>
</dbReference>
<evidence type="ECO:0000256" key="7">
    <source>
        <dbReference type="SAM" id="MobiDB-lite"/>
    </source>
</evidence>
<dbReference type="GO" id="GO:0001080">
    <property type="term" value="P:nitrogen catabolite activation of transcription from RNA polymerase II promoter"/>
    <property type="evidence" value="ECO:0007669"/>
    <property type="project" value="TreeGrafter"/>
</dbReference>
<keyword evidence="3" id="KW-0805">Transcription regulation</keyword>
<keyword evidence="2" id="KW-0862">Zinc</keyword>
<gene>
    <name evidence="9" type="ORF">SCODWIG_02022</name>
</gene>
<evidence type="ECO:0000256" key="3">
    <source>
        <dbReference type="ARBA" id="ARBA00023015"/>
    </source>
</evidence>
<reference evidence="10" key="1">
    <citation type="submission" date="2018-06" db="EMBL/GenBank/DDBJ databases">
        <authorList>
            <person name="Guldener U."/>
        </authorList>
    </citation>
    <scope>NUCLEOTIDE SEQUENCE [LARGE SCALE GENOMIC DNA]</scope>
    <source>
        <strain evidence="10">UTAD17</strain>
    </source>
</reference>
<keyword evidence="5" id="KW-0804">Transcription</keyword>
<evidence type="ECO:0000256" key="6">
    <source>
        <dbReference type="ARBA" id="ARBA00023242"/>
    </source>
</evidence>
<keyword evidence="4" id="KW-0238">DNA-binding</keyword>
<dbReference type="SUPFAM" id="SSF57701">
    <property type="entry name" value="Zn2/Cys6 DNA-binding domain"/>
    <property type="match status" value="1"/>
</dbReference>
<dbReference type="CDD" id="cd00067">
    <property type="entry name" value="GAL4"/>
    <property type="match status" value="1"/>
</dbReference>